<dbReference type="FunFam" id="2.40.50.140:FF:000051">
    <property type="entry name" value="RNA-binding transcriptional accessory protein"/>
    <property type="match status" value="1"/>
</dbReference>
<dbReference type="InterPro" id="IPR012340">
    <property type="entry name" value="NA-bd_OB-fold"/>
</dbReference>
<dbReference type="InterPro" id="IPR055179">
    <property type="entry name" value="Tex-like_central_region"/>
</dbReference>
<dbReference type="Gene3D" id="3.30.420.140">
    <property type="entry name" value="YqgF/RNase H-like domain"/>
    <property type="match status" value="1"/>
</dbReference>
<dbReference type="SUPFAM" id="SSF53098">
    <property type="entry name" value="Ribonuclease H-like"/>
    <property type="match status" value="1"/>
</dbReference>
<dbReference type="PANTHER" id="PTHR10724:SF10">
    <property type="entry name" value="S1 RNA-BINDING DOMAIN-CONTAINING PROTEIN 1"/>
    <property type="match status" value="1"/>
</dbReference>
<dbReference type="InterPro" id="IPR044146">
    <property type="entry name" value="S1_Tex"/>
</dbReference>
<evidence type="ECO:0000313" key="2">
    <source>
        <dbReference type="EMBL" id="OUM91160.1"/>
    </source>
</evidence>
<dbReference type="FunFam" id="1.10.150.310:FF:000001">
    <property type="entry name" value="RNA-binding transcriptional accessory protein"/>
    <property type="match status" value="1"/>
</dbReference>
<dbReference type="FunFam" id="3.30.420.140:FF:000001">
    <property type="entry name" value="RNA-binding transcriptional accessory protein"/>
    <property type="match status" value="1"/>
</dbReference>
<dbReference type="InterPro" id="IPR018974">
    <property type="entry name" value="Tex-like_N"/>
</dbReference>
<dbReference type="GO" id="GO:0003735">
    <property type="term" value="F:structural constituent of ribosome"/>
    <property type="evidence" value="ECO:0007669"/>
    <property type="project" value="TreeGrafter"/>
</dbReference>
<dbReference type="Pfam" id="PF16921">
    <property type="entry name" value="Tex_YqgF"/>
    <property type="match status" value="1"/>
</dbReference>
<dbReference type="GO" id="GO:0006139">
    <property type="term" value="P:nucleobase-containing compound metabolic process"/>
    <property type="evidence" value="ECO:0007669"/>
    <property type="project" value="InterPro"/>
</dbReference>
<dbReference type="Gene3D" id="1.10.10.650">
    <property type="entry name" value="RuvA domain 2-like"/>
    <property type="match status" value="1"/>
</dbReference>
<dbReference type="Pfam" id="PF22706">
    <property type="entry name" value="Tex_central_region"/>
    <property type="match status" value="1"/>
</dbReference>
<proteinExistence type="predicted"/>
<sequence>MGVETEGTPMAAPDFAFQIAEELGLRKTQVEKTIQLLDSGNTIPFIARYRKEMTGELDEQQIRMIQERYQGLRNLHARREEIFRLIDEQGKMTPELAAAIQRAASVTELEDLYRPYRPKRKTRAAAAREKGLAPLAEWLIKDGTGDLLAVAAQYLSVEKAVHTPDEALKGALDIIAEMVSDDAENRKWVREWTWKRGVLVCRAAEPDRESVYEDYYDYQEAVQKIPPHRILAINRGEREGMLKVSIEVPGEEVLQSLEKRNLAKMAAAGASSEARSLLAAAIHDAYKRLIAPAVEREIRAMLTEKAEEQAIRIFGENLRHLLLQPPVRGKVVLGVDPAYRTGCKLAVVDETGKVLDIAVAYPNPPHRRLEEAKEVFLTLIRRHAVDVIAIGNGTASRETEWFVASLLPECSRQVVYTVVSEAGASVYSASPLAVEEFPGLDVSERSAISIARRLQDPLAELVKIDPKSIGVGQYQHDVSQKRLEERLTFVVESAVNTVGVDLNTASVSLLSYVAGLTKAVAREIVAWREREGKFTRREQLLQVPRLGPKTFEQAAGFLRIPDGEMPLDNTPIHPESTQVAVKLLEQLGFSPEVLRDKEGRRMLRQKLEEMDVPAKAKELGVGVPTLRDIVSALKQPGRDPREELPPPLFRTDVMRMEELKPGMILQGTVRNVVDFGAFVDIGLEQDGLIHISELADHYVRHPLDVVVIGDIVRVRVIQVDLKRGRVSLSMKGIH</sequence>
<dbReference type="SMART" id="SM00732">
    <property type="entry name" value="YqgFc"/>
    <property type="match status" value="1"/>
</dbReference>
<comment type="caution">
    <text evidence="2">The sequence shown here is derived from an EMBL/GenBank/DDBJ whole genome shotgun (WGS) entry which is preliminary data.</text>
</comment>
<dbReference type="InterPro" id="IPR023319">
    <property type="entry name" value="Tex-like_HTH_dom_sf"/>
</dbReference>
<gene>
    <name evidence="2" type="ORF">BAA01_09715</name>
</gene>
<dbReference type="GO" id="GO:0003729">
    <property type="term" value="F:mRNA binding"/>
    <property type="evidence" value="ECO:0007669"/>
    <property type="project" value="UniProtKB-ARBA"/>
</dbReference>
<dbReference type="SUPFAM" id="SSF50249">
    <property type="entry name" value="Nucleic acid-binding proteins"/>
    <property type="match status" value="1"/>
</dbReference>
<dbReference type="CDD" id="cd05685">
    <property type="entry name" value="S1_Tex"/>
    <property type="match status" value="1"/>
</dbReference>
<evidence type="ECO:0000259" key="1">
    <source>
        <dbReference type="PROSITE" id="PS50126"/>
    </source>
</evidence>
<dbReference type="AlphaFoldDB" id="A0A1Y3PUZ3"/>
<dbReference type="PROSITE" id="PS50126">
    <property type="entry name" value="S1"/>
    <property type="match status" value="1"/>
</dbReference>
<dbReference type="InterPro" id="IPR012337">
    <property type="entry name" value="RNaseH-like_sf"/>
</dbReference>
<dbReference type="Pfam" id="PF12836">
    <property type="entry name" value="HHH_3"/>
    <property type="match status" value="1"/>
</dbReference>
<dbReference type="InterPro" id="IPR023323">
    <property type="entry name" value="Tex-like_dom_sf"/>
</dbReference>
<dbReference type="PANTHER" id="PTHR10724">
    <property type="entry name" value="30S RIBOSOMAL PROTEIN S1"/>
    <property type="match status" value="1"/>
</dbReference>
<protein>
    <submittedName>
        <fullName evidence="2">RNA-binding transcriptional accessory protein</fullName>
    </submittedName>
</protein>
<dbReference type="GO" id="GO:0006412">
    <property type="term" value="P:translation"/>
    <property type="evidence" value="ECO:0007669"/>
    <property type="project" value="TreeGrafter"/>
</dbReference>
<dbReference type="FunFam" id="1.10.10.650:FF:000001">
    <property type="entry name" value="S1 RNA-binding domain 1"/>
    <property type="match status" value="1"/>
</dbReference>
<accession>A0A1Y3PUZ3</accession>
<dbReference type="Gene3D" id="1.10.3500.10">
    <property type="entry name" value="Tex N-terminal region-like"/>
    <property type="match status" value="1"/>
</dbReference>
<dbReference type="Pfam" id="PF00575">
    <property type="entry name" value="S1"/>
    <property type="match status" value="1"/>
</dbReference>
<dbReference type="EMBL" id="LZRT01000004">
    <property type="protein sequence ID" value="OUM91160.1"/>
    <property type="molecule type" value="Genomic_DNA"/>
</dbReference>
<dbReference type="InterPro" id="IPR010994">
    <property type="entry name" value="RuvA_2-like"/>
</dbReference>
<feature type="domain" description="S1 motif" evidence="1">
    <location>
        <begin position="662"/>
        <end position="731"/>
    </location>
</feature>
<dbReference type="Pfam" id="PF09371">
    <property type="entry name" value="Tex_N"/>
    <property type="match status" value="1"/>
</dbReference>
<dbReference type="SUPFAM" id="SSF47781">
    <property type="entry name" value="RuvA domain 2-like"/>
    <property type="match status" value="2"/>
</dbReference>
<reference evidence="3" key="1">
    <citation type="submission" date="2016-06" db="EMBL/GenBank/DDBJ databases">
        <authorList>
            <person name="Nascimento L."/>
            <person name="Pereira R.V."/>
            <person name="Martins L.F."/>
            <person name="Quaggio R.B."/>
            <person name="Silva A.M."/>
            <person name="Setubal J.C."/>
        </authorList>
    </citation>
    <scope>NUCLEOTIDE SEQUENCE [LARGE SCALE GENOMIC DNA]</scope>
</reference>
<evidence type="ECO:0000313" key="3">
    <source>
        <dbReference type="Proteomes" id="UP000196475"/>
    </source>
</evidence>
<name>A0A1Y3PUZ3_9BACI</name>
<dbReference type="InterPro" id="IPR032639">
    <property type="entry name" value="Tex_YqgF"/>
</dbReference>
<dbReference type="InterPro" id="IPR050437">
    <property type="entry name" value="Ribos_protein_bS1-like"/>
</dbReference>
<dbReference type="InterPro" id="IPR041692">
    <property type="entry name" value="HHH_9"/>
</dbReference>
<dbReference type="Proteomes" id="UP000196475">
    <property type="component" value="Unassembled WGS sequence"/>
</dbReference>
<organism evidence="2 3">
    <name type="scientific">Bacillus thermozeamaize</name>
    <dbReference type="NCBI Taxonomy" id="230954"/>
    <lineage>
        <taxon>Bacteria</taxon>
        <taxon>Bacillati</taxon>
        <taxon>Bacillota</taxon>
        <taxon>Bacilli</taxon>
        <taxon>Bacillales</taxon>
        <taxon>Bacillaceae</taxon>
        <taxon>Bacillus</taxon>
    </lineage>
</organism>
<dbReference type="InterPro" id="IPR037027">
    <property type="entry name" value="YqgF/RNaseH-like_dom_sf"/>
</dbReference>
<dbReference type="SUPFAM" id="SSF158832">
    <property type="entry name" value="Tex N-terminal region-like"/>
    <property type="match status" value="1"/>
</dbReference>
<dbReference type="Gene3D" id="2.40.50.140">
    <property type="entry name" value="Nucleic acid-binding proteins"/>
    <property type="match status" value="1"/>
</dbReference>
<dbReference type="InterPro" id="IPR003029">
    <property type="entry name" value="S1_domain"/>
</dbReference>
<dbReference type="SMART" id="SM00316">
    <property type="entry name" value="S1"/>
    <property type="match status" value="1"/>
</dbReference>
<dbReference type="GO" id="GO:0005737">
    <property type="term" value="C:cytoplasm"/>
    <property type="evidence" value="ECO:0007669"/>
    <property type="project" value="UniProtKB-ARBA"/>
</dbReference>
<dbReference type="Gene3D" id="1.10.150.310">
    <property type="entry name" value="Tex RuvX-like domain-like"/>
    <property type="match status" value="1"/>
</dbReference>
<dbReference type="InterPro" id="IPR006641">
    <property type="entry name" value="YqgF/RNaseH-like_dom"/>
</dbReference>
<dbReference type="Pfam" id="PF17674">
    <property type="entry name" value="HHH_9"/>
    <property type="match status" value="1"/>
</dbReference>